<keyword evidence="8" id="KW-0106">Calcium</keyword>
<dbReference type="PANTHER" id="PTHR45792">
    <property type="entry name" value="DIACYLGLYCEROL LIPASE HOMOLOG-RELATED"/>
    <property type="match status" value="1"/>
</dbReference>
<dbReference type="CDD" id="cd00519">
    <property type="entry name" value="Lipase_3"/>
    <property type="match status" value="1"/>
</dbReference>
<dbReference type="InterPro" id="IPR029058">
    <property type="entry name" value="AB_hydrolase_fold"/>
</dbReference>
<dbReference type="GO" id="GO:0005886">
    <property type="term" value="C:plasma membrane"/>
    <property type="evidence" value="ECO:0007669"/>
    <property type="project" value="UniProtKB-SubCell"/>
</dbReference>
<feature type="region of interest" description="Disordered" evidence="15">
    <location>
        <begin position="346"/>
        <end position="367"/>
    </location>
</feature>
<dbReference type="EMBL" id="KZ819207">
    <property type="protein sequence ID" value="PWY97466.1"/>
    <property type="molecule type" value="Genomic_DNA"/>
</dbReference>
<feature type="region of interest" description="Disordered" evidence="15">
    <location>
        <begin position="1298"/>
        <end position="1335"/>
    </location>
</feature>
<dbReference type="Gene3D" id="3.40.50.1820">
    <property type="entry name" value="alpha/beta hydrolase"/>
    <property type="match status" value="1"/>
</dbReference>
<keyword evidence="11" id="KW-0443">Lipid metabolism</keyword>
<sequence length="1883" mass="204412">MATSPILVLSSPLAHSAQSKSPSAFKLPTSSRRSISSNVSEPDYSMTMSALRPSKSQPSAVPESARTSLDVHLANQRPSSTRNGDADSDLDLDDFSPLPPSCATADAIPRSQPGSRRMPPPLQTSTVSVEQSPAPSQAPSSLHLDGSPSASPSFLGQPRAQSPEPHFDLDESDDEDDDDPELETAINKPRSNQRANFGVGSTPAARVVTVSAILSRSEMYYPRDSEEWDMLRIRPAAEHDAAGETAYLSGDLQAAERSRYSLRRRPQRKRPSNGSAIEALGALLLRKDSSGRVASLSFEQDDKNGKPTSSRPGMKPSLRSWSSALNLLAKRGVEIRLPLREAASAAVAGTSRASGTGNNGAAKEPNLLNGGTIAERRALMWKRITTLQGAVVENGQDGFSKVKSRREGLSFEVASKRHKQHPATLLDLDNYRAASATASSISNVATATTTEHQHSHRSHAHLAATTMPGKIVLKAGSRPKLRAASISDFGIGSSYHNHELPEAPPSPVAMPGAWHGGSSWRSKPGDGYDEGALLLPPPLLDDQGSDPHSFEGLLGVRRMREQERARKRAENLAARNRPTHKVGPLTALSNFVMAAHAAEGAVRRAQKQRNTARQGRPSFLFRSRTAPQVAQATREAREEAGADAALLAAMEGDIADQVDADAVQNLVKTSLDATSEVRPNGSISTNADRADDDTVEADRTPDAQKNAAEMHFEAEAIHRSPHAISATSPFLSSMRRAVLSRRGSRANSTEVAGRQLNTLFEFETFDPSKIPDDELNSPDLPPISSPLLRPTSRGSIHGAIRDLPRAPRLLPVQLSVPPSPFTPLGFDVRTGGKDPRASIPGSPAAHDYLSARTINTAPRTPQLVPTMLSLPPSPWTPYQDSASSPLPMLHLQLNTSSSSLRLPPGTPRLIPTHLEIMPSPFPVSASSRRGSLTREGGPLAAAGARIVEGIRSPPSKGAQTHAMENVVTAAGIPHSNSNERPGSETPTQVDQVRGRKSAKCATSKTTIKPSSLGQVPKSGSFRLTPASMLATVVTEEANGETLAKTADGPEDQLDPLLQTFGSDATGPRPRSLSRSRTHTRSRRRSSVTQTAVHIDSSGRQRSFLLWFLVGDLGLRSRGRTENGNDSGSINEADYGGLAVLATHIFGLILFIAAHAIDVAYQAYEKVSLLLWFLRWMLLNLTGQTVLAQCAVEAYRFIQAEWTTVAMEDHEDRGSKRKLDREGHLQPRGLSRWQVMRGLLELYCLHSVTRERYLAEGAGLKLLGGWERKSAGTNEAAATGSLETGRLDIGAHRAASRSALRQSLRASERSKGASTHGLANSWPGFADTPLDYDPQALPNKHIAEDEAGTPKRDRLNCYDDAYDNEEADDDNDHGDDDDDSSDEEMIVTNRGDDILEFAKTPRLDAQRPGQDRKNSGYFGRAYDFMTSPQVCAASDVTGGVARRRHLPRESNRALIRTIKWCGRLAISAYGLHVHIVDLPPTFTPSGERFSRQTFAYLSRLNADDVLHADIQTLDADADYSPTFYIVRDYVRKVVCVAVRGTQSFSDIIVDLDMQTEEIELPQVQPMPGEEFRCHAGIWRAAKALVSPQSKLFATLRQALEENEGFGIMFCGHSLGGAIASAAALLLAEYFIPEAAEPEAGAWVTNMSSGLPARRPIRAVSFASPVTMTADLASRAALGSVPLVTTVVLGSDLIPRAGHGQVRELRRVLGALSRVRRRHALTSEGQEDARVHILRSFWDWRAICRAEDADDVMLHRKERIEEQLWSLRREVESDLYAAVKGRHEADVSCGIRMPPSPWVGPEQRSQAPLHQLAARRQALDTATLRSEAAQGGPLVPPGRCIWINEKQVYHVQSPLAFFSLPELRADMFAMHFPAAYEEAILSLKT</sequence>
<dbReference type="GO" id="GO:0046340">
    <property type="term" value="P:diacylglycerol catabolic process"/>
    <property type="evidence" value="ECO:0007669"/>
    <property type="project" value="TreeGrafter"/>
</dbReference>
<keyword evidence="7" id="KW-0378">Hydrolase</keyword>
<evidence type="ECO:0000256" key="4">
    <source>
        <dbReference type="ARBA" id="ARBA00022553"/>
    </source>
</evidence>
<feature type="compositionally biased region" description="Polar residues" evidence="15">
    <location>
        <begin position="1000"/>
        <end position="1013"/>
    </location>
</feature>
<feature type="domain" description="Fungal lipase-type" evidence="16">
    <location>
        <begin position="1535"/>
        <end position="1695"/>
    </location>
</feature>
<evidence type="ECO:0000256" key="13">
    <source>
        <dbReference type="ARBA" id="ARBA00024531"/>
    </source>
</evidence>
<feature type="compositionally biased region" description="Low complexity" evidence="15">
    <location>
        <begin position="131"/>
        <end position="141"/>
    </location>
</feature>
<feature type="region of interest" description="Disordered" evidence="15">
    <location>
        <begin position="1361"/>
        <end position="1383"/>
    </location>
</feature>
<evidence type="ECO:0000256" key="1">
    <source>
        <dbReference type="ARBA" id="ARBA00001913"/>
    </source>
</evidence>
<keyword evidence="9" id="KW-0442">Lipid degradation</keyword>
<evidence type="ECO:0000256" key="11">
    <source>
        <dbReference type="ARBA" id="ARBA00023098"/>
    </source>
</evidence>
<feature type="region of interest" description="Disordered" evidence="15">
    <location>
        <begin position="295"/>
        <end position="317"/>
    </location>
</feature>
<dbReference type="STRING" id="1882483.A0A317XGM0"/>
<dbReference type="GO" id="GO:0046872">
    <property type="term" value="F:metal ion binding"/>
    <property type="evidence" value="ECO:0007669"/>
    <property type="project" value="UniProtKB-KW"/>
</dbReference>
<feature type="region of interest" description="Disordered" evidence="15">
    <location>
        <begin position="972"/>
        <end position="1021"/>
    </location>
</feature>
<gene>
    <name evidence="17" type="ORF">BCV70DRAFT_202808</name>
</gene>
<evidence type="ECO:0000256" key="12">
    <source>
        <dbReference type="ARBA" id="ARBA00023136"/>
    </source>
</evidence>
<comment type="subcellular location">
    <subcellularLocation>
        <location evidence="2">Cell membrane</location>
        <topology evidence="2">Multi-pass membrane protein</topology>
    </subcellularLocation>
</comment>
<comment type="cofactor">
    <cofactor evidence="1">
        <name>Ca(2+)</name>
        <dbReference type="ChEBI" id="CHEBI:29108"/>
    </cofactor>
</comment>
<dbReference type="SUPFAM" id="SSF53474">
    <property type="entry name" value="alpha/beta-Hydrolases"/>
    <property type="match status" value="1"/>
</dbReference>
<protein>
    <recommendedName>
        <fullName evidence="14">sn-1-specific diacylglycerol lipase</fullName>
        <ecNumber evidence="14">3.1.1.116</ecNumber>
    </recommendedName>
</protein>
<feature type="region of interest" description="Disordered" evidence="15">
    <location>
        <begin position="1043"/>
        <end position="1093"/>
    </location>
</feature>
<keyword evidence="5" id="KW-0812">Transmembrane</keyword>
<dbReference type="Proteomes" id="UP000246740">
    <property type="component" value="Unassembled WGS sequence"/>
</dbReference>
<dbReference type="PANTHER" id="PTHR45792:SF8">
    <property type="entry name" value="DIACYLGLYCEROL LIPASE-ALPHA"/>
    <property type="match status" value="1"/>
</dbReference>
<evidence type="ECO:0000256" key="2">
    <source>
        <dbReference type="ARBA" id="ARBA00004651"/>
    </source>
</evidence>
<feature type="region of interest" description="Disordered" evidence="15">
    <location>
        <begin position="1"/>
        <end position="198"/>
    </location>
</feature>
<reference evidence="17 18" key="1">
    <citation type="journal article" date="2018" name="Mol. Biol. Evol.">
        <title>Broad Genomic Sampling Reveals a Smut Pathogenic Ancestry of the Fungal Clade Ustilaginomycotina.</title>
        <authorList>
            <person name="Kijpornyongpan T."/>
            <person name="Mondo S.J."/>
            <person name="Barry K."/>
            <person name="Sandor L."/>
            <person name="Lee J."/>
            <person name="Lipzen A."/>
            <person name="Pangilinan J."/>
            <person name="LaButti K."/>
            <person name="Hainaut M."/>
            <person name="Henrissat B."/>
            <person name="Grigoriev I.V."/>
            <person name="Spatafora J.W."/>
            <person name="Aime M.C."/>
        </authorList>
    </citation>
    <scope>NUCLEOTIDE SEQUENCE [LARGE SCALE GENOMIC DNA]</scope>
    <source>
        <strain evidence="17 18">MCA 3645</strain>
    </source>
</reference>
<evidence type="ECO:0000256" key="9">
    <source>
        <dbReference type="ARBA" id="ARBA00022963"/>
    </source>
</evidence>
<feature type="compositionally biased region" description="Low complexity" evidence="15">
    <location>
        <begin position="30"/>
        <end position="40"/>
    </location>
</feature>
<dbReference type="GO" id="GO:0019369">
    <property type="term" value="P:arachidonate metabolic process"/>
    <property type="evidence" value="ECO:0007669"/>
    <property type="project" value="TreeGrafter"/>
</dbReference>
<feature type="region of interest" description="Disordered" evidence="15">
    <location>
        <begin position="675"/>
        <end position="696"/>
    </location>
</feature>
<feature type="compositionally biased region" description="Polar residues" evidence="15">
    <location>
        <begin position="974"/>
        <end position="990"/>
    </location>
</feature>
<evidence type="ECO:0000256" key="15">
    <source>
        <dbReference type="SAM" id="MobiDB-lite"/>
    </source>
</evidence>
<evidence type="ECO:0000256" key="10">
    <source>
        <dbReference type="ARBA" id="ARBA00022989"/>
    </source>
</evidence>
<keyword evidence="6" id="KW-0479">Metal-binding</keyword>
<feature type="compositionally biased region" description="Acidic residues" evidence="15">
    <location>
        <begin position="170"/>
        <end position="182"/>
    </location>
</feature>
<dbReference type="InterPro" id="IPR002921">
    <property type="entry name" value="Fungal_lipase-type"/>
</dbReference>
<evidence type="ECO:0000259" key="16">
    <source>
        <dbReference type="Pfam" id="PF01764"/>
    </source>
</evidence>
<evidence type="ECO:0000256" key="14">
    <source>
        <dbReference type="ARBA" id="ARBA00026104"/>
    </source>
</evidence>
<evidence type="ECO:0000256" key="7">
    <source>
        <dbReference type="ARBA" id="ARBA00022801"/>
    </source>
</evidence>
<keyword evidence="4" id="KW-0597">Phosphoprotein</keyword>
<dbReference type="InParanoid" id="A0A317XGM0"/>
<dbReference type="Pfam" id="PF01764">
    <property type="entry name" value="Lipase_3"/>
    <property type="match status" value="1"/>
</dbReference>
<evidence type="ECO:0000256" key="3">
    <source>
        <dbReference type="ARBA" id="ARBA00022475"/>
    </source>
</evidence>
<dbReference type="OrthoDB" id="438440at2759"/>
<evidence type="ECO:0000313" key="17">
    <source>
        <dbReference type="EMBL" id="PWY97466.1"/>
    </source>
</evidence>
<evidence type="ECO:0000313" key="18">
    <source>
        <dbReference type="Proteomes" id="UP000246740"/>
    </source>
</evidence>
<dbReference type="InterPro" id="IPR052214">
    <property type="entry name" value="DAG_Lipase-Related"/>
</dbReference>
<proteinExistence type="predicted"/>
<feature type="compositionally biased region" description="Low complexity" evidence="15">
    <location>
        <begin position="346"/>
        <end position="356"/>
    </location>
</feature>
<keyword evidence="12" id="KW-0472">Membrane</keyword>
<feature type="compositionally biased region" description="Basic residues" evidence="15">
    <location>
        <begin position="1071"/>
        <end position="1085"/>
    </location>
</feature>
<evidence type="ECO:0000256" key="5">
    <source>
        <dbReference type="ARBA" id="ARBA00022692"/>
    </source>
</evidence>
<accession>A0A317XGM0</accession>
<keyword evidence="3" id="KW-1003">Cell membrane</keyword>
<evidence type="ECO:0000256" key="8">
    <source>
        <dbReference type="ARBA" id="ARBA00022837"/>
    </source>
</evidence>
<evidence type="ECO:0000256" key="6">
    <source>
        <dbReference type="ARBA" id="ARBA00022723"/>
    </source>
</evidence>
<dbReference type="EC" id="3.1.1.116" evidence="14"/>
<keyword evidence="18" id="KW-1185">Reference proteome</keyword>
<dbReference type="GO" id="GO:0016298">
    <property type="term" value="F:lipase activity"/>
    <property type="evidence" value="ECO:0007669"/>
    <property type="project" value="TreeGrafter"/>
</dbReference>
<name>A0A317XGM0_9BASI</name>
<comment type="catalytic activity">
    <reaction evidence="13">
        <text>a 1,2-diacyl-sn-glycerol + H2O = a 2-acylglycerol + a fatty acid + H(+)</text>
        <dbReference type="Rhea" id="RHEA:33275"/>
        <dbReference type="ChEBI" id="CHEBI:15377"/>
        <dbReference type="ChEBI" id="CHEBI:15378"/>
        <dbReference type="ChEBI" id="CHEBI:17389"/>
        <dbReference type="ChEBI" id="CHEBI:17815"/>
        <dbReference type="ChEBI" id="CHEBI:28868"/>
        <dbReference type="EC" id="3.1.1.116"/>
    </reaction>
    <physiologicalReaction direction="left-to-right" evidence="13">
        <dbReference type="Rhea" id="RHEA:33276"/>
    </physiologicalReaction>
</comment>
<keyword evidence="10" id="KW-1133">Transmembrane helix</keyword>
<organism evidence="17 18">
    <name type="scientific">Testicularia cyperi</name>
    <dbReference type="NCBI Taxonomy" id="1882483"/>
    <lineage>
        <taxon>Eukaryota</taxon>
        <taxon>Fungi</taxon>
        <taxon>Dikarya</taxon>
        <taxon>Basidiomycota</taxon>
        <taxon>Ustilaginomycotina</taxon>
        <taxon>Ustilaginomycetes</taxon>
        <taxon>Ustilaginales</taxon>
        <taxon>Anthracoideaceae</taxon>
        <taxon>Testicularia</taxon>
    </lineage>
</organism>